<proteinExistence type="predicted"/>
<dbReference type="AlphaFoldDB" id="A0A9X2DMT9"/>
<sequence length="323" mass="36789">MSGPLNDPSGLVLLYDDLTSQLGYLMGAATEVNKEKVNFMAHHGKGLVYVCITESHAKRLALPLIGGEDSLQSAKAFAVSVDYTTSTTGISAFERAETIRAFARAGTKAEDFKRPGHIFPLISSDKGIVTERNICEAAVSLADMLTKEPVAYLCEILDEKGKIASLDRLREMAELHHLPFVTLSEVITWQLEKTNWLDSGERKVMKAANQEIDVYQMTNRLNESSFTVYLRKTRDKLKRIHVYEQCIWGDLLNENQNCSCEKHFPYYFDQLLYGTYSCLIYQRADERQPLSAEEKRVVIKQLREWIQQTDMTQKSDQKIKELT</sequence>
<evidence type="ECO:0000313" key="6">
    <source>
        <dbReference type="EMBL" id="MCM3713371.1"/>
    </source>
</evidence>
<comment type="function">
    <text evidence="1">Catalyzes the conversion of D-ribulose 5-phosphate to formate and 3,4-dihydroxy-2-butanone 4-phosphate.</text>
</comment>
<protein>
    <recommendedName>
        <fullName evidence="3">3,4-dihydroxy-2-butanone-4-phosphate synthase</fullName>
        <ecNumber evidence="3">4.1.99.12</ecNumber>
    </recommendedName>
</protein>
<name>A0A9X2DMT9_9BACI</name>
<dbReference type="PANTHER" id="PTHR21327:SF18">
    <property type="entry name" value="3,4-DIHYDROXY-2-BUTANONE 4-PHOSPHATE SYNTHASE"/>
    <property type="match status" value="1"/>
</dbReference>
<dbReference type="Gene3D" id="3.90.870.10">
    <property type="entry name" value="DHBP synthase"/>
    <property type="match status" value="1"/>
</dbReference>
<dbReference type="PANTHER" id="PTHR21327">
    <property type="entry name" value="GTP CYCLOHYDROLASE II-RELATED"/>
    <property type="match status" value="1"/>
</dbReference>
<evidence type="ECO:0000256" key="1">
    <source>
        <dbReference type="ARBA" id="ARBA00002284"/>
    </source>
</evidence>
<reference evidence="6" key="1">
    <citation type="submission" date="2022-05" db="EMBL/GenBank/DDBJ databases">
        <title>Comparative Genomics of Spacecraft Associated Microbes.</title>
        <authorList>
            <person name="Tran M.T."/>
            <person name="Wright A."/>
            <person name="Seuylemezian A."/>
            <person name="Eisen J."/>
            <person name="Coil D."/>
        </authorList>
    </citation>
    <scope>NUCLEOTIDE SEQUENCE</scope>
    <source>
        <strain evidence="6">214.1.1</strain>
    </source>
</reference>
<dbReference type="EMBL" id="JAMBOL010000002">
    <property type="protein sequence ID" value="MCM3713371.1"/>
    <property type="molecule type" value="Genomic_DNA"/>
</dbReference>
<dbReference type="InterPro" id="IPR017945">
    <property type="entry name" value="DHBP_synth_RibB-like_a/b_dom"/>
</dbReference>
<evidence type="ECO:0000313" key="7">
    <source>
        <dbReference type="Proteomes" id="UP001139179"/>
    </source>
</evidence>
<comment type="pathway">
    <text evidence="2">Cofactor biosynthesis; riboflavin biosynthesis; 2-hydroxy-3-oxobutyl phosphate from D-ribulose 5-phosphate: step 1/1.</text>
</comment>
<dbReference type="GO" id="GO:0046872">
    <property type="term" value="F:metal ion binding"/>
    <property type="evidence" value="ECO:0007669"/>
    <property type="project" value="UniProtKB-KW"/>
</dbReference>
<dbReference type="Proteomes" id="UP001139179">
    <property type="component" value="Unassembled WGS sequence"/>
</dbReference>
<organism evidence="6 7">
    <name type="scientific">Halalkalibacter oceani</name>
    <dbReference type="NCBI Taxonomy" id="1653776"/>
    <lineage>
        <taxon>Bacteria</taxon>
        <taxon>Bacillati</taxon>
        <taxon>Bacillota</taxon>
        <taxon>Bacilli</taxon>
        <taxon>Bacillales</taxon>
        <taxon>Bacillaceae</taxon>
        <taxon>Halalkalibacter</taxon>
    </lineage>
</organism>
<gene>
    <name evidence="6" type="ORF">M3202_04675</name>
</gene>
<dbReference type="GO" id="GO:0009231">
    <property type="term" value="P:riboflavin biosynthetic process"/>
    <property type="evidence" value="ECO:0007669"/>
    <property type="project" value="UniProtKB-KW"/>
</dbReference>
<evidence type="ECO:0000256" key="5">
    <source>
        <dbReference type="ARBA" id="ARBA00022723"/>
    </source>
</evidence>
<dbReference type="InterPro" id="IPR000422">
    <property type="entry name" value="DHBP_synthase_RibB"/>
</dbReference>
<evidence type="ECO:0000256" key="2">
    <source>
        <dbReference type="ARBA" id="ARBA00004904"/>
    </source>
</evidence>
<comment type="caution">
    <text evidence="6">The sequence shown here is derived from an EMBL/GenBank/DDBJ whole genome shotgun (WGS) entry which is preliminary data.</text>
</comment>
<dbReference type="GO" id="GO:0008686">
    <property type="term" value="F:3,4-dihydroxy-2-butanone-4-phosphate synthase activity"/>
    <property type="evidence" value="ECO:0007669"/>
    <property type="project" value="UniProtKB-EC"/>
</dbReference>
<keyword evidence="7" id="KW-1185">Reference proteome</keyword>
<keyword evidence="5" id="KW-0479">Metal-binding</keyword>
<accession>A0A9X2DMT9</accession>
<dbReference type="EC" id="4.1.99.12" evidence="3"/>
<keyword evidence="4" id="KW-0686">Riboflavin biosynthesis</keyword>
<dbReference type="Pfam" id="PF00926">
    <property type="entry name" value="DHBP_synthase"/>
    <property type="match status" value="1"/>
</dbReference>
<evidence type="ECO:0000256" key="3">
    <source>
        <dbReference type="ARBA" id="ARBA00012153"/>
    </source>
</evidence>
<evidence type="ECO:0000256" key="4">
    <source>
        <dbReference type="ARBA" id="ARBA00022619"/>
    </source>
</evidence>
<dbReference type="GO" id="GO:0005829">
    <property type="term" value="C:cytosol"/>
    <property type="evidence" value="ECO:0007669"/>
    <property type="project" value="TreeGrafter"/>
</dbReference>
<dbReference type="RefSeq" id="WP_251222175.1">
    <property type="nucleotide sequence ID" value="NZ_JAMBOL010000002.1"/>
</dbReference>
<dbReference type="SUPFAM" id="SSF55821">
    <property type="entry name" value="YrdC/RibB"/>
    <property type="match status" value="1"/>
</dbReference>